<dbReference type="AlphaFoldDB" id="A0A4Z1CAF5"/>
<dbReference type="PANTHER" id="PTHR43317:SF3">
    <property type="entry name" value="BLR2883 PROTEIN"/>
    <property type="match status" value="1"/>
</dbReference>
<gene>
    <name evidence="2" type="ORF">E4L95_15960</name>
</gene>
<dbReference type="RefSeq" id="WP_135818438.1">
    <property type="nucleotide sequence ID" value="NZ_SRPG01000183.1"/>
</dbReference>
<accession>A0A4Z1CAF5</accession>
<dbReference type="EMBL" id="SRPG01000183">
    <property type="protein sequence ID" value="TGN53400.1"/>
    <property type="molecule type" value="Genomic_DNA"/>
</dbReference>
<dbReference type="Proteomes" id="UP000297972">
    <property type="component" value="Unassembled WGS sequence"/>
</dbReference>
<dbReference type="SUPFAM" id="SSF53335">
    <property type="entry name" value="S-adenosyl-L-methionine-dependent methyltransferases"/>
    <property type="match status" value="1"/>
</dbReference>
<protein>
    <submittedName>
        <fullName evidence="2">Spermidine synthase</fullName>
    </submittedName>
</protein>
<evidence type="ECO:0000313" key="3">
    <source>
        <dbReference type="Proteomes" id="UP000297972"/>
    </source>
</evidence>
<dbReference type="GO" id="GO:0006596">
    <property type="term" value="P:polyamine biosynthetic process"/>
    <property type="evidence" value="ECO:0007669"/>
    <property type="project" value="UniProtKB-KW"/>
</dbReference>
<name>A0A4Z1CAF5_9RHOB</name>
<keyword evidence="3" id="KW-1185">Reference proteome</keyword>
<dbReference type="InterPro" id="IPR029063">
    <property type="entry name" value="SAM-dependent_MTases_sf"/>
</dbReference>
<dbReference type="OrthoDB" id="9793351at2"/>
<dbReference type="PANTHER" id="PTHR43317">
    <property type="entry name" value="THERMOSPERMINE SYNTHASE ACAULIS5"/>
    <property type="match status" value="1"/>
</dbReference>
<evidence type="ECO:0000313" key="2">
    <source>
        <dbReference type="EMBL" id="TGN53400.1"/>
    </source>
</evidence>
<keyword evidence="1" id="KW-0620">Polyamine biosynthesis</keyword>
<reference evidence="2 3" key="1">
    <citation type="submission" date="2019-03" db="EMBL/GenBank/DDBJ databases">
        <authorList>
            <person name="Li J."/>
        </authorList>
    </citation>
    <scope>NUCLEOTIDE SEQUENCE [LARGE SCALE GENOMIC DNA]</scope>
    <source>
        <strain evidence="2 3">3058</strain>
    </source>
</reference>
<sequence length="226" mass="23454">MLPWIELASAVAPGGDRLRLLRRGEEFSIRLQGGNELMNSRLGGSEEALARLALDRLAGRAAPCVLIGGLGMGFTLRAAQAVAPPGARLVVSEIVPELVAWAGQQMVPVFGTCLSDPRVEIRLGDVGAQIGAAAGAFDAILLDVDNGPGGLTRPDNDGLYGDPGLRAAHRALTPGGVLAVWSAEPDAGFTRRLARCGFEARSHTVRAARGGGGSRHVIWIAVRVGA</sequence>
<dbReference type="Gene3D" id="3.40.50.150">
    <property type="entry name" value="Vaccinia Virus protein VP39"/>
    <property type="match status" value="1"/>
</dbReference>
<comment type="caution">
    <text evidence="2">The sequence shown here is derived from an EMBL/GenBank/DDBJ whole genome shotgun (WGS) entry which is preliminary data.</text>
</comment>
<proteinExistence type="predicted"/>
<evidence type="ECO:0000256" key="1">
    <source>
        <dbReference type="ARBA" id="ARBA00023115"/>
    </source>
</evidence>
<organism evidence="2 3">
    <name type="scientific">Paracoccus liaowanqingii</name>
    <dbReference type="NCBI Taxonomy" id="2560053"/>
    <lineage>
        <taxon>Bacteria</taxon>
        <taxon>Pseudomonadati</taxon>
        <taxon>Pseudomonadota</taxon>
        <taxon>Alphaproteobacteria</taxon>
        <taxon>Rhodobacterales</taxon>
        <taxon>Paracoccaceae</taxon>
        <taxon>Paracoccus</taxon>
    </lineage>
</organism>